<dbReference type="PRINTS" id="PR00344">
    <property type="entry name" value="BCTRLSENSOR"/>
</dbReference>
<keyword evidence="11" id="KW-1185">Reference proteome</keyword>
<evidence type="ECO:0000256" key="6">
    <source>
        <dbReference type="ARBA" id="ARBA00022840"/>
    </source>
</evidence>
<keyword evidence="6" id="KW-0067">ATP-binding</keyword>
<evidence type="ECO:0000256" key="2">
    <source>
        <dbReference type="ARBA" id="ARBA00012438"/>
    </source>
</evidence>
<evidence type="ECO:0000313" key="11">
    <source>
        <dbReference type="Proteomes" id="UP001596989"/>
    </source>
</evidence>
<evidence type="ECO:0000256" key="8">
    <source>
        <dbReference type="SAM" id="Phobius"/>
    </source>
</evidence>
<evidence type="ECO:0000313" key="10">
    <source>
        <dbReference type="EMBL" id="MFD0959099.1"/>
    </source>
</evidence>
<evidence type="ECO:0000256" key="1">
    <source>
        <dbReference type="ARBA" id="ARBA00000085"/>
    </source>
</evidence>
<feature type="domain" description="Histidine kinase" evidence="9">
    <location>
        <begin position="198"/>
        <end position="406"/>
    </location>
</feature>
<keyword evidence="4" id="KW-0547">Nucleotide-binding</keyword>
<dbReference type="RefSeq" id="WP_377563007.1">
    <property type="nucleotide sequence ID" value="NZ_JBHTJZ010000007.1"/>
</dbReference>
<feature type="transmembrane region" description="Helical" evidence="8">
    <location>
        <begin position="98"/>
        <end position="118"/>
    </location>
</feature>
<dbReference type="PANTHER" id="PTHR44936">
    <property type="entry name" value="SENSOR PROTEIN CREC"/>
    <property type="match status" value="1"/>
</dbReference>
<dbReference type="SUPFAM" id="SSF55874">
    <property type="entry name" value="ATPase domain of HSP90 chaperone/DNA topoisomerase II/histidine kinase"/>
    <property type="match status" value="1"/>
</dbReference>
<feature type="transmembrane region" description="Helical" evidence="8">
    <location>
        <begin position="130"/>
        <end position="151"/>
    </location>
</feature>
<keyword evidence="5 10" id="KW-0418">Kinase</keyword>
<dbReference type="InterPro" id="IPR003594">
    <property type="entry name" value="HATPase_dom"/>
</dbReference>
<organism evidence="10 11">
    <name type="scientific">Paenibacillus chungangensis</name>
    <dbReference type="NCBI Taxonomy" id="696535"/>
    <lineage>
        <taxon>Bacteria</taxon>
        <taxon>Bacillati</taxon>
        <taxon>Bacillota</taxon>
        <taxon>Bacilli</taxon>
        <taxon>Bacillales</taxon>
        <taxon>Paenibacillaceae</taxon>
        <taxon>Paenibacillus</taxon>
    </lineage>
</organism>
<reference evidence="11" key="1">
    <citation type="journal article" date="2019" name="Int. J. Syst. Evol. Microbiol.">
        <title>The Global Catalogue of Microorganisms (GCM) 10K type strain sequencing project: providing services to taxonomists for standard genome sequencing and annotation.</title>
        <authorList>
            <consortium name="The Broad Institute Genomics Platform"/>
            <consortium name="The Broad Institute Genome Sequencing Center for Infectious Disease"/>
            <person name="Wu L."/>
            <person name="Ma J."/>
        </authorList>
    </citation>
    <scope>NUCLEOTIDE SEQUENCE [LARGE SCALE GENOMIC DNA]</scope>
    <source>
        <strain evidence="11">CCUG 59129</strain>
    </source>
</reference>
<feature type="transmembrane region" description="Helical" evidence="8">
    <location>
        <begin position="70"/>
        <end position="86"/>
    </location>
</feature>
<name>A0ABW3HNN8_9BACL</name>
<keyword evidence="3" id="KW-0808">Transferase</keyword>
<dbReference type="EC" id="2.7.13.3" evidence="2"/>
<dbReference type="InterPro" id="IPR004358">
    <property type="entry name" value="Sig_transdc_His_kin-like_C"/>
</dbReference>
<proteinExistence type="predicted"/>
<dbReference type="PROSITE" id="PS50109">
    <property type="entry name" value="HIS_KIN"/>
    <property type="match status" value="1"/>
</dbReference>
<dbReference type="Pfam" id="PF02518">
    <property type="entry name" value="HATPase_c"/>
    <property type="match status" value="1"/>
</dbReference>
<keyword evidence="8" id="KW-1133">Transmembrane helix</keyword>
<dbReference type="InterPro" id="IPR036890">
    <property type="entry name" value="HATPase_C_sf"/>
</dbReference>
<feature type="transmembrane region" description="Helical" evidence="8">
    <location>
        <begin position="31"/>
        <end position="58"/>
    </location>
</feature>
<accession>A0ABW3HNN8</accession>
<sequence length="409" mass="46408">MALCGSLFGLQIVLEKSWVPYTLERAMAAEITQISIVITAILNVTIHSVPYYAVLIFFLIYNGYLHSNRWIPLVLSLPVIVAFFQADLSQNWVDKQFIIYWGFLYLMTALWLAVRCIWLERDGRQRLHHAAIALIFIIPVAALNVYQIASFPLSDQLITLIPYLCVVGLAFSSILYLRDAFLGVQRKSVQTVHAGTALIHHSLKNSISKIKLNALNIRRSIHKGKYEEIETYVSNLLKTHEAMNETLSVIAHAVSNKMEPQMEVADISDLLDEVLEAVEAYPHIKVEKQYESLSWWLDPIMMKECWHNICINAVDAMGERGVFRVAVVHRKSTVQISFRDTGPGMSSLEVQNIFEPFYSTKHRTGRNFGMGMYQVKKVVAAHKGMIEVKSKPGQGTTVTMILRKGRKTP</sequence>
<dbReference type="InterPro" id="IPR050980">
    <property type="entry name" value="2C_sensor_his_kinase"/>
</dbReference>
<feature type="transmembrane region" description="Helical" evidence="8">
    <location>
        <begin position="157"/>
        <end position="177"/>
    </location>
</feature>
<dbReference type="GO" id="GO:0016301">
    <property type="term" value="F:kinase activity"/>
    <property type="evidence" value="ECO:0007669"/>
    <property type="project" value="UniProtKB-KW"/>
</dbReference>
<evidence type="ECO:0000256" key="4">
    <source>
        <dbReference type="ARBA" id="ARBA00022741"/>
    </source>
</evidence>
<keyword evidence="8" id="KW-0472">Membrane</keyword>
<dbReference type="CDD" id="cd00075">
    <property type="entry name" value="HATPase"/>
    <property type="match status" value="1"/>
</dbReference>
<keyword evidence="7" id="KW-0902">Two-component regulatory system</keyword>
<dbReference type="EMBL" id="JBHTJZ010000007">
    <property type="protein sequence ID" value="MFD0959099.1"/>
    <property type="molecule type" value="Genomic_DNA"/>
</dbReference>
<dbReference type="Proteomes" id="UP001596989">
    <property type="component" value="Unassembled WGS sequence"/>
</dbReference>
<keyword evidence="8" id="KW-0812">Transmembrane</keyword>
<dbReference type="InterPro" id="IPR005467">
    <property type="entry name" value="His_kinase_dom"/>
</dbReference>
<comment type="catalytic activity">
    <reaction evidence="1">
        <text>ATP + protein L-histidine = ADP + protein N-phospho-L-histidine.</text>
        <dbReference type="EC" id="2.7.13.3"/>
    </reaction>
</comment>
<dbReference type="PANTHER" id="PTHR44936:SF10">
    <property type="entry name" value="SENSOR PROTEIN RSTB"/>
    <property type="match status" value="1"/>
</dbReference>
<evidence type="ECO:0000256" key="3">
    <source>
        <dbReference type="ARBA" id="ARBA00022679"/>
    </source>
</evidence>
<comment type="caution">
    <text evidence="10">The sequence shown here is derived from an EMBL/GenBank/DDBJ whole genome shotgun (WGS) entry which is preliminary data.</text>
</comment>
<dbReference type="SMART" id="SM00387">
    <property type="entry name" value="HATPase_c"/>
    <property type="match status" value="1"/>
</dbReference>
<evidence type="ECO:0000256" key="7">
    <source>
        <dbReference type="ARBA" id="ARBA00023012"/>
    </source>
</evidence>
<dbReference type="Gene3D" id="3.30.565.10">
    <property type="entry name" value="Histidine kinase-like ATPase, C-terminal domain"/>
    <property type="match status" value="1"/>
</dbReference>
<evidence type="ECO:0000259" key="9">
    <source>
        <dbReference type="PROSITE" id="PS50109"/>
    </source>
</evidence>
<evidence type="ECO:0000256" key="5">
    <source>
        <dbReference type="ARBA" id="ARBA00022777"/>
    </source>
</evidence>
<gene>
    <name evidence="10" type="ORF">ACFQ2I_06830</name>
</gene>
<protein>
    <recommendedName>
        <fullName evidence="2">histidine kinase</fullName>
        <ecNumber evidence="2">2.7.13.3</ecNumber>
    </recommendedName>
</protein>